<organism evidence="1">
    <name type="scientific">Rhipicephalus appendiculatus</name>
    <name type="common">Brown ear tick</name>
    <dbReference type="NCBI Taxonomy" id="34631"/>
    <lineage>
        <taxon>Eukaryota</taxon>
        <taxon>Metazoa</taxon>
        <taxon>Ecdysozoa</taxon>
        <taxon>Arthropoda</taxon>
        <taxon>Chelicerata</taxon>
        <taxon>Arachnida</taxon>
        <taxon>Acari</taxon>
        <taxon>Parasitiformes</taxon>
        <taxon>Ixodida</taxon>
        <taxon>Ixodoidea</taxon>
        <taxon>Ixodidae</taxon>
        <taxon>Rhipicephalinae</taxon>
        <taxon>Rhipicephalus</taxon>
        <taxon>Rhipicephalus</taxon>
    </lineage>
</organism>
<proteinExistence type="predicted"/>
<protein>
    <submittedName>
        <fullName evidence="1">Uncharacterized protein</fullName>
    </submittedName>
</protein>
<dbReference type="EMBL" id="GEDV01011686">
    <property type="protein sequence ID" value="JAP76871.1"/>
    <property type="molecule type" value="Transcribed_RNA"/>
</dbReference>
<dbReference type="AlphaFoldDB" id="A0A131YG15"/>
<accession>A0A131YG15</accession>
<name>A0A131YG15_RHIAP</name>
<sequence>MHPFVNGTGATTTAYVIRSSATHRRQVPVLTGTPIARLHMRPPSIRSGLPGMTRPSCHLHRRASSSCLQSSALPQRQLPRQKGVRMPRTRPTLPVHQELRQWQSPRKMHGFWTFHFYSSLTVSFFDLRPRK</sequence>
<reference evidence="1" key="1">
    <citation type="journal article" date="2016" name="Ticks Tick Borne Dis.">
        <title>De novo assembly and annotation of the salivary gland transcriptome of Rhipicephalus appendiculatus male and female ticks during blood feeding.</title>
        <authorList>
            <person name="de Castro M.H."/>
            <person name="de Klerk D."/>
            <person name="Pienaar R."/>
            <person name="Latif A.A."/>
            <person name="Rees D.J."/>
            <person name="Mans B.J."/>
        </authorList>
    </citation>
    <scope>NUCLEOTIDE SEQUENCE</scope>
    <source>
        <tissue evidence="1">Salivary glands</tissue>
    </source>
</reference>
<evidence type="ECO:0000313" key="1">
    <source>
        <dbReference type="EMBL" id="JAP76871.1"/>
    </source>
</evidence>